<evidence type="ECO:0000313" key="2">
    <source>
        <dbReference type="Proteomes" id="UP000317977"/>
    </source>
</evidence>
<dbReference type="Proteomes" id="UP000317977">
    <property type="component" value="Unassembled WGS sequence"/>
</dbReference>
<gene>
    <name evidence="1" type="ORF">Poly59_12530</name>
</gene>
<keyword evidence="2" id="KW-1185">Reference proteome</keyword>
<protein>
    <recommendedName>
        <fullName evidence="3">Sulfatase</fullName>
    </recommendedName>
</protein>
<proteinExistence type="predicted"/>
<dbReference type="PANTHER" id="PTHR43737:SF1">
    <property type="entry name" value="DUF1501 DOMAIN-CONTAINING PROTEIN"/>
    <property type="match status" value="1"/>
</dbReference>
<dbReference type="InterPro" id="IPR006311">
    <property type="entry name" value="TAT_signal"/>
</dbReference>
<reference evidence="1 2" key="1">
    <citation type="submission" date="2019-02" db="EMBL/GenBank/DDBJ databases">
        <title>Deep-cultivation of Planctomycetes and their phenomic and genomic characterization uncovers novel biology.</title>
        <authorList>
            <person name="Wiegand S."/>
            <person name="Jogler M."/>
            <person name="Boedeker C."/>
            <person name="Pinto D."/>
            <person name="Vollmers J."/>
            <person name="Rivas-Marin E."/>
            <person name="Kohn T."/>
            <person name="Peeters S.H."/>
            <person name="Heuer A."/>
            <person name="Rast P."/>
            <person name="Oberbeckmann S."/>
            <person name="Bunk B."/>
            <person name="Jeske O."/>
            <person name="Meyerdierks A."/>
            <person name="Storesund J.E."/>
            <person name="Kallscheuer N."/>
            <person name="Luecker S."/>
            <person name="Lage O.M."/>
            <person name="Pohl T."/>
            <person name="Merkel B.J."/>
            <person name="Hornburger P."/>
            <person name="Mueller R.-W."/>
            <person name="Bruemmer F."/>
            <person name="Labrenz M."/>
            <person name="Spormann A.M."/>
            <person name="Op Den Camp H."/>
            <person name="Overmann J."/>
            <person name="Amann R."/>
            <person name="Jetten M.S.M."/>
            <person name="Mascher T."/>
            <person name="Medema M.H."/>
            <person name="Devos D.P."/>
            <person name="Kaster A.-K."/>
            <person name="Ovreas L."/>
            <person name="Rohde M."/>
            <person name="Galperin M.Y."/>
            <person name="Jogler C."/>
        </authorList>
    </citation>
    <scope>NUCLEOTIDE SEQUENCE [LARGE SCALE GENOMIC DNA]</scope>
    <source>
        <strain evidence="1 2">Poly59</strain>
    </source>
</reference>
<dbReference type="EMBL" id="SJPX01000001">
    <property type="protein sequence ID" value="TWU58342.1"/>
    <property type="molecule type" value="Genomic_DNA"/>
</dbReference>
<comment type="caution">
    <text evidence="1">The sequence shown here is derived from an EMBL/GenBank/DDBJ whole genome shotgun (WGS) entry which is preliminary data.</text>
</comment>
<organism evidence="1 2">
    <name type="scientific">Rubripirellula reticaptiva</name>
    <dbReference type="NCBI Taxonomy" id="2528013"/>
    <lineage>
        <taxon>Bacteria</taxon>
        <taxon>Pseudomonadati</taxon>
        <taxon>Planctomycetota</taxon>
        <taxon>Planctomycetia</taxon>
        <taxon>Pirellulales</taxon>
        <taxon>Pirellulaceae</taxon>
        <taxon>Rubripirellula</taxon>
    </lineage>
</organism>
<dbReference type="PROSITE" id="PS51318">
    <property type="entry name" value="TAT"/>
    <property type="match status" value="1"/>
</dbReference>
<evidence type="ECO:0008006" key="3">
    <source>
        <dbReference type="Google" id="ProtNLM"/>
    </source>
</evidence>
<dbReference type="Pfam" id="PF07394">
    <property type="entry name" value="DUF1501"/>
    <property type="match status" value="1"/>
</dbReference>
<accession>A0A5C6FC21</accession>
<dbReference type="PANTHER" id="PTHR43737">
    <property type="entry name" value="BLL7424 PROTEIN"/>
    <property type="match status" value="1"/>
</dbReference>
<dbReference type="AlphaFoldDB" id="A0A5C6FC21"/>
<dbReference type="Gene3D" id="3.40.720.10">
    <property type="entry name" value="Alkaline Phosphatase, subunit A"/>
    <property type="match status" value="1"/>
</dbReference>
<dbReference type="InterPro" id="IPR010869">
    <property type="entry name" value="DUF1501"/>
</dbReference>
<name>A0A5C6FC21_9BACT</name>
<sequence length="496" mass="54525">MPQSIEEHYLRINRRHFFGGGLSAAGLAALGTLMPEAMAIEAASKTISASLATGNGPGYGPGSIGPTHFPATAKRIIYLCQSGAPSQIDTFDYKPELERLDGTELPDSVRGGQRLTGMTAGQKAFPVAKSIAKFNRHGKSGQWISDLLPHHHKIADDICVIKSMYTEAINHDPAITFFQTGHQQPGRPSLGAWASYGLGSESTDFPGFVVLLDKNTDLQAQPLYSRLWGSGFLPSNHQGVKLRSSGDPVLYLQDPTGDSLQDKRVLLDRLAEMNSIQHGVVGDPEINTRIAAYEMAYRMQTSTPELTDFADEPQSTFDLYGPDAKSPGTHAANCLLARRLAERGVRFIQIYHRGWDHHNNLPTKHLSLAKEVDQGSAALVQDLKQRGMLDDTLVVWGGEFGRTVYKQGNSERFGRDHHPRCFSIWMAGGGVKPGISHGETDEFCYNIADKAVHVHDLNATILHLLGLNHERLTYRFQGRDFRITDVHGNVVKDILA</sequence>
<evidence type="ECO:0000313" key="1">
    <source>
        <dbReference type="EMBL" id="TWU58342.1"/>
    </source>
</evidence>
<dbReference type="RefSeq" id="WP_246151410.1">
    <property type="nucleotide sequence ID" value="NZ_SJPX01000001.1"/>
</dbReference>
<dbReference type="InterPro" id="IPR017850">
    <property type="entry name" value="Alkaline_phosphatase_core_sf"/>
</dbReference>
<dbReference type="SUPFAM" id="SSF53649">
    <property type="entry name" value="Alkaline phosphatase-like"/>
    <property type="match status" value="1"/>
</dbReference>